<dbReference type="OrthoDB" id="413077at2759"/>
<dbReference type="Gene3D" id="3.40.50.11610">
    <property type="entry name" value="Multifunctional 2-oxoglutarate metabolism enzyme, C-terminal domain"/>
    <property type="match status" value="1"/>
</dbReference>
<evidence type="ECO:0000313" key="6">
    <source>
        <dbReference type="EMBL" id="KMQ94200.1"/>
    </source>
</evidence>
<dbReference type="InterPro" id="IPR011603">
    <property type="entry name" value="2oxoglutarate_DH_E1"/>
</dbReference>
<feature type="domain" description="2-oxoglutarate dehydrogenase E1 component/KDG C-terminal" evidence="5">
    <location>
        <begin position="14"/>
        <end position="156"/>
    </location>
</feature>
<dbReference type="EMBL" id="LBMM01002906">
    <property type="protein sequence ID" value="KMQ94200.1"/>
    <property type="molecule type" value="Genomic_DNA"/>
</dbReference>
<comment type="caution">
    <text evidence="6">The sequence shown here is derived from an EMBL/GenBank/DDBJ whole genome shotgun (WGS) entry which is preliminary data.</text>
</comment>
<dbReference type="STRING" id="67767.A0A0J7NNX3"/>
<reference evidence="6 7" key="1">
    <citation type="submission" date="2015-04" db="EMBL/GenBank/DDBJ databases">
        <title>Lasius niger genome sequencing.</title>
        <authorList>
            <person name="Konorov E.A."/>
            <person name="Nikitin M.A."/>
            <person name="Kirill M.V."/>
            <person name="Chang P."/>
        </authorList>
    </citation>
    <scope>NUCLEOTIDE SEQUENCE [LARGE SCALE GENOMIC DNA]</scope>
    <source>
        <tissue evidence="6">Whole</tissue>
    </source>
</reference>
<proteinExistence type="inferred from homology"/>
<dbReference type="GO" id="GO:0016624">
    <property type="term" value="F:oxidoreductase activity, acting on the aldehyde or oxo group of donors, disulfide as acceptor"/>
    <property type="evidence" value="ECO:0007669"/>
    <property type="project" value="InterPro"/>
</dbReference>
<keyword evidence="7" id="KW-1185">Reference proteome</keyword>
<organism evidence="6 7">
    <name type="scientific">Lasius niger</name>
    <name type="common">Black garden ant</name>
    <dbReference type="NCBI Taxonomy" id="67767"/>
    <lineage>
        <taxon>Eukaryota</taxon>
        <taxon>Metazoa</taxon>
        <taxon>Ecdysozoa</taxon>
        <taxon>Arthropoda</taxon>
        <taxon>Hexapoda</taxon>
        <taxon>Insecta</taxon>
        <taxon>Pterygota</taxon>
        <taxon>Neoptera</taxon>
        <taxon>Endopterygota</taxon>
        <taxon>Hymenoptera</taxon>
        <taxon>Apocrita</taxon>
        <taxon>Aculeata</taxon>
        <taxon>Formicoidea</taxon>
        <taxon>Formicidae</taxon>
        <taxon>Formicinae</taxon>
        <taxon>Lasius</taxon>
        <taxon>Lasius</taxon>
    </lineage>
</organism>
<evidence type="ECO:0000256" key="1">
    <source>
        <dbReference type="ARBA" id="ARBA00001964"/>
    </source>
</evidence>
<name>A0A0J7NNX3_LASNI</name>
<evidence type="ECO:0000256" key="4">
    <source>
        <dbReference type="ARBA" id="ARBA00023052"/>
    </source>
</evidence>
<sequence>MTPKSLLRHPMAISSFEEMGPGTTFKHVLPDPSVKSGNVKKVLLCTGKVYYDLIVERQERQLEDKIAIIRIEQLCPFPYHLLAAEMARFPRAKIMWLQEEHRNQGAYYYVRDRIALTLGIPLEDVKYGGRLASAAPATGSKIIYKNEYDSMMTMAMSLD</sequence>
<comment type="similarity">
    <text evidence="2">Belongs to the alpha-ketoglutarate dehydrogenase family.</text>
</comment>
<evidence type="ECO:0000256" key="2">
    <source>
        <dbReference type="ARBA" id="ARBA00006936"/>
    </source>
</evidence>
<dbReference type="GO" id="GO:0030976">
    <property type="term" value="F:thiamine pyrophosphate binding"/>
    <property type="evidence" value="ECO:0007669"/>
    <property type="project" value="InterPro"/>
</dbReference>
<dbReference type="PaxDb" id="67767-A0A0J7NNX3"/>
<comment type="cofactor">
    <cofactor evidence="1">
        <name>thiamine diphosphate</name>
        <dbReference type="ChEBI" id="CHEBI:58937"/>
    </cofactor>
</comment>
<evidence type="ECO:0000259" key="5">
    <source>
        <dbReference type="Pfam" id="PF16870"/>
    </source>
</evidence>
<keyword evidence="4" id="KW-0786">Thiamine pyrophosphate</keyword>
<evidence type="ECO:0000313" key="7">
    <source>
        <dbReference type="Proteomes" id="UP000036403"/>
    </source>
</evidence>
<dbReference type="PANTHER" id="PTHR23152">
    <property type="entry name" value="2-OXOGLUTARATE DEHYDROGENASE"/>
    <property type="match status" value="1"/>
</dbReference>
<gene>
    <name evidence="6" type="ORF">RF55_5661</name>
</gene>
<accession>A0A0J7NNX3</accession>
<dbReference type="InterPro" id="IPR042179">
    <property type="entry name" value="KGD_C_sf"/>
</dbReference>
<evidence type="ECO:0000256" key="3">
    <source>
        <dbReference type="ARBA" id="ARBA00023002"/>
    </source>
</evidence>
<dbReference type="InterPro" id="IPR031717">
    <property type="entry name" value="ODO-1/KGD_C"/>
</dbReference>
<dbReference type="PANTHER" id="PTHR23152:SF4">
    <property type="entry name" value="2-OXOADIPATE DEHYDROGENASE COMPLEX COMPONENT E1"/>
    <property type="match status" value="1"/>
</dbReference>
<dbReference type="AlphaFoldDB" id="A0A0J7NNX3"/>
<protein>
    <submittedName>
        <fullName evidence="6">2-oxoglutarate dehydrogenase e1 mitochondrial</fullName>
    </submittedName>
</protein>
<dbReference type="Proteomes" id="UP000036403">
    <property type="component" value="Unassembled WGS sequence"/>
</dbReference>
<keyword evidence="3" id="KW-0560">Oxidoreductase</keyword>
<dbReference type="Pfam" id="PF16870">
    <property type="entry name" value="OxoGdeHyase_C"/>
    <property type="match status" value="1"/>
</dbReference>